<sequence>MKQPQSYHLAMHHSPSVFVFLIILTSIVFLVATAHGQAQAPIGCVPRERDALLEFKNGITDDPMGQLKFWRREDDCFLWQGIRCSNRTGHVIKLQLWKPKFDDDGMSLVGNGMVGLIGPSLLSLEHLQHLDLSWNNLSGSDGHIPGFIGYFRNLRYLNLSGMPFIGMVPPQLGNLSKLQFLDLSDCHSLRMQSGSGIAWLRNLPLLQYLDLRLVNLSVVDDWPYVMNTLPFLTVLSLSGCSLQRANQTLPQLGNLTRLENLDLSNNNLNHPIASCWIWNLTSLKNLVLSDNRLYGQVPDALANMTSLQVLYFTFNRCSTLSQDLVYVLPSSTTEGVTITGANLRNLCSLEILDLEWGLSSGNITELIESLAKCPSSKLQELRLRDNNISGILPKSMGMFSRLTYLDISLNYLTGQVPSEIAMLTNLVYIDLSYNSLSRLPSEIGMLSNLEQLDLGFNSLDGFMTEKHFARLASLKKIFLQYNSLEIMVYPEWLPPFRLNYANFYSCRIVPMFPIWMKSQVDIIKLDIANTSIKDTLPDWFWTTVSKAIYLDMSNNQISGKLPTNMKFMSLERFYLDLNLITDLGNNLLEGELPPCLEMGVGSLEFLRLSNNSFSGNFPSFLRNCTCIHFIDLSWNKLSGTLPTWIGDLGNLLILRLSHNIFSGDIPTSITLLSELHHLDLSGNNISGAIPNNLSKIIAMTGKRYDLNYEIPAAMGANYTSPVATKGQERQYNERNVEVVNIDLSSNFLTGRIPEDIVSLRGLVNLNLSRNHLSGKIPYGIGAMRSLASLDLSDNKLYGDIPPSLSTLTFLSYLNLSYNNLTGSIPSGSQLETIYNQHPDIYNGNSGLCGPPLQKNCSSNNVPKQGHMERTGQGFHIEPFFFGLVMGLIVGLWLVFCTLLFKKSWRVAYFRFFDKMYDKAYVLVVLPQLGNLSNLKHLDLGFISNMCTTDISWLTRLHKLEYIDMSFINLSTITDWPLVVNMIPSLKVLSLYNCSLSSANQTLTHINLTKLEHLGLSRNYFGHPIASSWFWKVRTLKELGLSETYLHGPFPDALGGMTSLQQLDFTNNGNAATMTIDLKNLCELAALRLDGSLSSGNITEFVEKLPRCSSSPLNILSLQGNNMTGMLPDVMGHINNLSILDLSNNSISGSIPRGIQNLTQLISLTLSSNQLTGHIPVLPTSLTNLDVAMNFLSGNLPSQFGAPFLRGELPRCFTMPNLFFLLLSNNRFSGEFPLCIQYTWSLAFIDLSRNKFYGALPVWIGDLENLRFLQLSHNMFHGNIPVNIANLGSLQYLNLAANNISGSIPRTLVNLKAMTLKHPTRIDVGWYESLTYYVLLTDILSLVMKHQELNYHAEGSFVLVGIELSQNQLTGGIPDQVTCLDRLVNLNLSSNHLKGKIPDNVGDMNSVESLDFSRNNLSGEIPQSLSDLTYLSSLDLSHNNFVGRIPRGSQLDTLYANNPSMYDGNYGLCGPPLQRNCSSVKAPKHGKQNISVEGTEAVMFFYFGLVSGLVIGLWMVFCAILFKRSWRVTYFHQADKLYDKAYVFALVTWASTAIIIVSTTTSSSSFFFFLLLMITTGGGCKPRERDALLAFKEGIVKDPAGLLSSWQRGGHYDDDDDQLLEEDCCQWRGVRCSNLTGHVVKLNLRNDYADVGTGLVGEIGHSLISLEHLRYLDLSMNNLAGPTGHVPEFLGSFRSLRYLNLSGIVFSGMVPPQLGNLSNLKFLDFSGMLPSSMAPFLYISDASWLAHLSNLQYLNLNGSANQYPTQINLRQLEILDLSNNYELSDQAESSWIWSLTSLKYLNLSSTSLYGEIPQALGNMLSLQVLDFSYNGEEDSTGMSVSKKGNMCIMKANLKNLCNLEVLDLDYRLAYGEISEIFESLPQCSPNKLKELHLANNNLTGNLPKLVGRLTSLVTLDLFNNNITGQVPSEIGMLTNLTNLYLHYNCLDGVITEEHFANLTSLKSIYLCYNYLEIVVDPEWLPPFRLEKAYFASTSMGPSFPSWLQSQVDILELAMSDAGINDTFPDWFSTTFSKATFLEMSQNQIAGGLPTNMENMSLEKLYLDCNHIADRIPRMPRNLMLLDISYNLISGDVPQSICELQKLNGLDLSNNLLEGEFPQGSLMSRGWTELSFLDLSWNKFSGTLPTWIGNFNKLEFLQLKHNMFSGSIPDSITNLGKLSHLDLASNGLSGPLPQHLSNLTGMMINHDTTKYEERLSGCDYKSFVNMKGQELQYNQEKVTVVTIDLSSNFLTGVIPEGIVSLDGIINLNLSWNNLNGKIPYMIGAIKSLESLDLSKNNLYGEIPQSLSDLTYLSYLNLSYNNLTGRVPSGTQLCSLYDQNHHLYDGNDGLCGPPLQKSCYKYDASKQGYQIRSKQGFHIGSFSIGVTVGFMAGLWVVFYILLFKKSWRIAYFCFLDNMYDEVYVKVIVVWAKLTGRTDERLRMSQVAWSSIDSDEYYE</sequence>
<evidence type="ECO:0000259" key="21">
    <source>
        <dbReference type="Pfam" id="PF08263"/>
    </source>
</evidence>
<dbReference type="FunFam" id="3.80.10.10:FF:000649">
    <property type="entry name" value="Leucine Rich Repeat family protein"/>
    <property type="match status" value="2"/>
</dbReference>
<evidence type="ECO:0000313" key="23">
    <source>
        <dbReference type="Proteomes" id="UP000026960"/>
    </source>
</evidence>
<keyword evidence="23" id="KW-1185">Reference proteome</keyword>
<keyword evidence="11" id="KW-0547">Nucleotide-binding</keyword>
<dbReference type="InterPro" id="IPR032675">
    <property type="entry name" value="LRR_dom_sf"/>
</dbReference>
<comment type="similarity">
    <text evidence="2">Belongs to the RLP family.</text>
</comment>
<evidence type="ECO:0000256" key="7">
    <source>
        <dbReference type="ARBA" id="ARBA00022626"/>
    </source>
</evidence>
<dbReference type="FunFam" id="3.80.10.10:FF:000111">
    <property type="entry name" value="LRR receptor-like serine/threonine-protein kinase ERECTA"/>
    <property type="match status" value="1"/>
</dbReference>
<evidence type="ECO:0000256" key="17">
    <source>
        <dbReference type="ARBA" id="ARBA00047899"/>
    </source>
</evidence>
<evidence type="ECO:0000256" key="10">
    <source>
        <dbReference type="ARBA" id="ARBA00022737"/>
    </source>
</evidence>
<evidence type="ECO:0000256" key="18">
    <source>
        <dbReference type="ARBA" id="ARBA00048679"/>
    </source>
</evidence>
<keyword evidence="13" id="KW-0067">ATP-binding</keyword>
<evidence type="ECO:0000256" key="12">
    <source>
        <dbReference type="ARBA" id="ARBA00022777"/>
    </source>
</evidence>
<keyword evidence="7" id="KW-1070">Brassinosteroid signaling pathway</keyword>
<feature type="transmembrane region" description="Helical" evidence="19">
    <location>
        <begin position="1542"/>
        <end position="1573"/>
    </location>
</feature>
<keyword evidence="4" id="KW-1003">Cell membrane</keyword>
<evidence type="ECO:0000313" key="22">
    <source>
        <dbReference type="EnsemblPlants" id="OBART11G23090.1"/>
    </source>
</evidence>
<dbReference type="Pfam" id="PF00560">
    <property type="entry name" value="LRR_1"/>
    <property type="match status" value="19"/>
</dbReference>
<dbReference type="HOGENOM" id="CLU_000288_18_12_1"/>
<comment type="subcellular location">
    <subcellularLocation>
        <location evidence="1">Cell membrane</location>
        <topology evidence="1">Single-pass type I membrane protein</topology>
    </subcellularLocation>
</comment>
<keyword evidence="16" id="KW-0325">Glycoprotein</keyword>
<dbReference type="FunFam" id="3.80.10.10:FF:000383">
    <property type="entry name" value="Leucine-rich repeat receptor protein kinase EMS1"/>
    <property type="match status" value="2"/>
</dbReference>
<feature type="chain" id="PRO_5002273539" description="non-specific serine/threonine protein kinase" evidence="20">
    <location>
        <begin position="37"/>
        <end position="2455"/>
    </location>
</feature>
<feature type="transmembrane region" description="Helical" evidence="19">
    <location>
        <begin position="879"/>
        <end position="900"/>
    </location>
</feature>
<dbReference type="GO" id="GO:0005886">
    <property type="term" value="C:plasma membrane"/>
    <property type="evidence" value="ECO:0007669"/>
    <property type="project" value="UniProtKB-SubCell"/>
</dbReference>
<dbReference type="SMART" id="SM00369">
    <property type="entry name" value="LRR_TYP"/>
    <property type="match status" value="26"/>
</dbReference>
<dbReference type="GO" id="GO:0004674">
    <property type="term" value="F:protein serine/threonine kinase activity"/>
    <property type="evidence" value="ECO:0007669"/>
    <property type="project" value="UniProtKB-KW"/>
</dbReference>
<dbReference type="Gene3D" id="3.80.10.10">
    <property type="entry name" value="Ribonuclease Inhibitor"/>
    <property type="match status" value="10"/>
</dbReference>
<keyword evidence="8 19" id="KW-0812">Transmembrane</keyword>
<dbReference type="InterPro" id="IPR013210">
    <property type="entry name" value="LRR_N_plant-typ"/>
</dbReference>
<reference evidence="22" key="2">
    <citation type="submission" date="2015-03" db="UniProtKB">
        <authorList>
            <consortium name="EnsemblPlants"/>
        </authorList>
    </citation>
    <scope>IDENTIFICATION</scope>
</reference>
<feature type="domain" description="Leucine-rich repeat-containing N-terminal plant-type" evidence="21">
    <location>
        <begin position="47"/>
        <end position="85"/>
    </location>
</feature>
<evidence type="ECO:0000256" key="1">
    <source>
        <dbReference type="ARBA" id="ARBA00004251"/>
    </source>
</evidence>
<dbReference type="STRING" id="65489.A0A0D3HQ15"/>
<evidence type="ECO:0000256" key="11">
    <source>
        <dbReference type="ARBA" id="ARBA00022741"/>
    </source>
</evidence>
<keyword evidence="15 19" id="KW-0472">Membrane</keyword>
<evidence type="ECO:0000256" key="3">
    <source>
        <dbReference type="ARBA" id="ARBA00012513"/>
    </source>
</evidence>
<dbReference type="Pfam" id="PF08263">
    <property type="entry name" value="LRRNT_2"/>
    <property type="match status" value="2"/>
</dbReference>
<dbReference type="eggNOG" id="KOG0619">
    <property type="taxonomic scope" value="Eukaryota"/>
</dbReference>
<keyword evidence="10" id="KW-0677">Repeat</keyword>
<evidence type="ECO:0000256" key="2">
    <source>
        <dbReference type="ARBA" id="ARBA00009592"/>
    </source>
</evidence>
<keyword evidence="5" id="KW-0808">Transferase</keyword>
<dbReference type="FunFam" id="3.80.10.10:FF:000213">
    <property type="entry name" value="Tyrosine-sulfated glycopeptide receptor 1"/>
    <property type="match status" value="2"/>
</dbReference>
<dbReference type="PRINTS" id="PR00019">
    <property type="entry name" value="LEURICHRPT"/>
</dbReference>
<dbReference type="SUPFAM" id="SSF52047">
    <property type="entry name" value="RNI-like"/>
    <property type="match status" value="2"/>
</dbReference>
<feature type="domain" description="Leucine-rich repeat-containing N-terminal plant-type" evidence="21">
    <location>
        <begin position="1582"/>
        <end position="1632"/>
    </location>
</feature>
<dbReference type="SMART" id="SM00365">
    <property type="entry name" value="LRR_SD22"/>
    <property type="match status" value="11"/>
</dbReference>
<evidence type="ECO:0000256" key="15">
    <source>
        <dbReference type="ARBA" id="ARBA00023136"/>
    </source>
</evidence>
<dbReference type="Pfam" id="PF13855">
    <property type="entry name" value="LRR_8"/>
    <property type="match status" value="2"/>
</dbReference>
<evidence type="ECO:0000256" key="19">
    <source>
        <dbReference type="SAM" id="Phobius"/>
    </source>
</evidence>
<dbReference type="PaxDb" id="65489-OBART11G23090.1"/>
<dbReference type="GO" id="GO:0009742">
    <property type="term" value="P:brassinosteroid mediated signaling pathway"/>
    <property type="evidence" value="ECO:0007669"/>
    <property type="project" value="UniProtKB-KW"/>
</dbReference>
<evidence type="ECO:0000256" key="20">
    <source>
        <dbReference type="SAM" id="SignalP"/>
    </source>
</evidence>
<organism evidence="22">
    <name type="scientific">Oryza barthii</name>
    <dbReference type="NCBI Taxonomy" id="65489"/>
    <lineage>
        <taxon>Eukaryota</taxon>
        <taxon>Viridiplantae</taxon>
        <taxon>Streptophyta</taxon>
        <taxon>Embryophyta</taxon>
        <taxon>Tracheophyta</taxon>
        <taxon>Spermatophyta</taxon>
        <taxon>Magnoliopsida</taxon>
        <taxon>Liliopsida</taxon>
        <taxon>Poales</taxon>
        <taxon>Poaceae</taxon>
        <taxon>BOP clade</taxon>
        <taxon>Oryzoideae</taxon>
        <taxon>Oryzeae</taxon>
        <taxon>Oryzinae</taxon>
        <taxon>Oryza</taxon>
    </lineage>
</organism>
<accession>A0A0D3HQ15</accession>
<dbReference type="InterPro" id="IPR003591">
    <property type="entry name" value="Leu-rich_rpt_typical-subtyp"/>
</dbReference>
<keyword evidence="9 20" id="KW-0732">Signal</keyword>
<protein>
    <recommendedName>
        <fullName evidence="3">non-specific serine/threonine protein kinase</fullName>
        <ecNumber evidence="3">2.7.11.1</ecNumber>
    </recommendedName>
</protein>
<feature type="signal peptide" evidence="20">
    <location>
        <begin position="1"/>
        <end position="36"/>
    </location>
</feature>
<evidence type="ECO:0000256" key="13">
    <source>
        <dbReference type="ARBA" id="ARBA00022840"/>
    </source>
</evidence>
<evidence type="ECO:0000256" key="16">
    <source>
        <dbReference type="ARBA" id="ARBA00023180"/>
    </source>
</evidence>
<evidence type="ECO:0000256" key="4">
    <source>
        <dbReference type="ARBA" id="ARBA00022475"/>
    </source>
</evidence>
<evidence type="ECO:0000256" key="8">
    <source>
        <dbReference type="ARBA" id="ARBA00022692"/>
    </source>
</evidence>
<feature type="transmembrane region" description="Helical" evidence="19">
    <location>
        <begin position="920"/>
        <end position="937"/>
    </location>
</feature>
<dbReference type="Proteomes" id="UP000026960">
    <property type="component" value="Chromosome 11"/>
</dbReference>
<keyword evidence="6" id="KW-0433">Leucine-rich repeat</keyword>
<evidence type="ECO:0000256" key="9">
    <source>
        <dbReference type="ARBA" id="ARBA00022729"/>
    </source>
</evidence>
<reference evidence="22" key="1">
    <citation type="journal article" date="2009" name="Rice">
        <title>De Novo Next Generation Sequencing of Plant Genomes.</title>
        <authorList>
            <person name="Rounsley S."/>
            <person name="Marri P.R."/>
            <person name="Yu Y."/>
            <person name="He R."/>
            <person name="Sisneros N."/>
            <person name="Goicoechea J.L."/>
            <person name="Lee S.J."/>
            <person name="Angelova A."/>
            <person name="Kudrna D."/>
            <person name="Luo M."/>
            <person name="Affourtit J."/>
            <person name="Desany B."/>
            <person name="Knight J."/>
            <person name="Niazi F."/>
            <person name="Egholm M."/>
            <person name="Wing R.A."/>
        </authorList>
    </citation>
    <scope>NUCLEOTIDE SEQUENCE [LARGE SCALE GENOMIC DNA]</scope>
    <source>
        <strain evidence="22">cv. IRGC 105608</strain>
    </source>
</reference>
<dbReference type="EnsemblPlants" id="OBART11G23090.1">
    <property type="protein sequence ID" value="OBART11G23090.1"/>
    <property type="gene ID" value="OBART11G23090"/>
</dbReference>
<proteinExistence type="inferred from homology"/>
<comment type="catalytic activity">
    <reaction evidence="18">
        <text>L-seryl-[protein] + ATP = O-phospho-L-seryl-[protein] + ADP + H(+)</text>
        <dbReference type="Rhea" id="RHEA:17989"/>
        <dbReference type="Rhea" id="RHEA-COMP:9863"/>
        <dbReference type="Rhea" id="RHEA-COMP:11604"/>
        <dbReference type="ChEBI" id="CHEBI:15378"/>
        <dbReference type="ChEBI" id="CHEBI:29999"/>
        <dbReference type="ChEBI" id="CHEBI:30616"/>
        <dbReference type="ChEBI" id="CHEBI:83421"/>
        <dbReference type="ChEBI" id="CHEBI:456216"/>
        <dbReference type="EC" id="2.7.11.1"/>
    </reaction>
</comment>
<keyword evidence="12" id="KW-0418">Kinase</keyword>
<comment type="catalytic activity">
    <reaction evidence="17">
        <text>L-threonyl-[protein] + ATP = O-phospho-L-threonyl-[protein] + ADP + H(+)</text>
        <dbReference type="Rhea" id="RHEA:46608"/>
        <dbReference type="Rhea" id="RHEA-COMP:11060"/>
        <dbReference type="Rhea" id="RHEA-COMP:11605"/>
        <dbReference type="ChEBI" id="CHEBI:15378"/>
        <dbReference type="ChEBI" id="CHEBI:30013"/>
        <dbReference type="ChEBI" id="CHEBI:30616"/>
        <dbReference type="ChEBI" id="CHEBI:61977"/>
        <dbReference type="ChEBI" id="CHEBI:456216"/>
        <dbReference type="EC" id="2.7.11.1"/>
    </reaction>
</comment>
<evidence type="ECO:0000256" key="6">
    <source>
        <dbReference type="ARBA" id="ARBA00022614"/>
    </source>
</evidence>
<dbReference type="InterPro" id="IPR001611">
    <property type="entry name" value="Leu-rich_rpt"/>
</dbReference>
<keyword evidence="14 19" id="KW-1133">Transmembrane helix</keyword>
<dbReference type="SUPFAM" id="SSF52058">
    <property type="entry name" value="L domain-like"/>
    <property type="match status" value="5"/>
</dbReference>
<evidence type="ECO:0000256" key="14">
    <source>
        <dbReference type="ARBA" id="ARBA00022989"/>
    </source>
</evidence>
<name>A0A0D3HQ15_9ORYZ</name>
<dbReference type="PROSITE" id="PS51450">
    <property type="entry name" value="LRR"/>
    <property type="match status" value="3"/>
</dbReference>
<dbReference type="PANTHER" id="PTHR48063">
    <property type="entry name" value="LRR RECEPTOR-LIKE KINASE"/>
    <property type="match status" value="1"/>
</dbReference>
<dbReference type="GO" id="GO:0005524">
    <property type="term" value="F:ATP binding"/>
    <property type="evidence" value="ECO:0007669"/>
    <property type="project" value="UniProtKB-KW"/>
</dbReference>
<keyword evidence="5" id="KW-0723">Serine/threonine-protein kinase</keyword>
<dbReference type="PANTHER" id="PTHR48063:SF95">
    <property type="entry name" value="OS11G0564900 PROTEIN"/>
    <property type="match status" value="1"/>
</dbReference>
<feature type="transmembrane region" description="Helical" evidence="19">
    <location>
        <begin position="1498"/>
        <end position="1521"/>
    </location>
</feature>
<dbReference type="InterPro" id="IPR046956">
    <property type="entry name" value="RLP23-like"/>
</dbReference>
<feature type="transmembrane region" description="Helical" evidence="19">
    <location>
        <begin position="2376"/>
        <end position="2399"/>
    </location>
</feature>
<dbReference type="FunFam" id="3.80.10.10:FF:000095">
    <property type="entry name" value="LRR receptor-like serine/threonine-protein kinase GSO1"/>
    <property type="match status" value="1"/>
</dbReference>
<evidence type="ECO:0000256" key="5">
    <source>
        <dbReference type="ARBA" id="ARBA00022527"/>
    </source>
</evidence>
<dbReference type="EC" id="2.7.11.1" evidence="3"/>
<dbReference type="Gramene" id="OBART11G23090.1">
    <property type="protein sequence ID" value="OBART11G23090.1"/>
    <property type="gene ID" value="OBART11G23090"/>
</dbReference>